<dbReference type="AlphaFoldDB" id="A0A7S2X333"/>
<dbReference type="PANTHER" id="PTHR45909:SF1">
    <property type="entry name" value="ADP-RIBOSYLATION FACTOR-RELATED PROTEIN 1"/>
    <property type="match status" value="1"/>
</dbReference>
<keyword evidence="10 15" id="KW-1133">Transmembrane helix</keyword>
<comment type="subcellular location">
    <subcellularLocation>
        <location evidence="1">Endoplasmic reticulum membrane</location>
        <topology evidence="1">Single-pass membrane protein</topology>
    </subcellularLocation>
</comment>
<keyword evidence="5 15" id="KW-0812">Transmembrane</keyword>
<evidence type="ECO:0000256" key="7">
    <source>
        <dbReference type="ARBA" id="ARBA00022741"/>
    </source>
</evidence>
<comment type="similarity">
    <text evidence="2">Belongs to the SRP receptor beta subunit family.</text>
</comment>
<dbReference type="EMBL" id="HBHL01013768">
    <property type="protein sequence ID" value="CAD9720187.1"/>
    <property type="molecule type" value="Transcribed_RNA"/>
</dbReference>
<protein>
    <recommendedName>
        <fullName evidence="4">Signal recognition particle receptor subunit beta</fullName>
    </recommendedName>
</protein>
<keyword evidence="13" id="KW-0675">Receptor</keyword>
<evidence type="ECO:0000256" key="1">
    <source>
        <dbReference type="ARBA" id="ARBA00004389"/>
    </source>
</evidence>
<keyword evidence="8" id="KW-0256">Endoplasmic reticulum</keyword>
<dbReference type="InterPro" id="IPR024156">
    <property type="entry name" value="Small_GTPase_ARF"/>
</dbReference>
<proteinExistence type="inferred from homology"/>
<comment type="similarity">
    <text evidence="3">Belongs to the small GTPase superfamily. Arf family.</text>
</comment>
<dbReference type="GO" id="GO:0003924">
    <property type="term" value="F:GTPase activity"/>
    <property type="evidence" value="ECO:0007669"/>
    <property type="project" value="TreeGrafter"/>
</dbReference>
<keyword evidence="7" id="KW-0547">Nucleotide-binding</keyword>
<organism evidence="16">
    <name type="scientific">Chloropicon primus</name>
    <dbReference type="NCBI Taxonomy" id="1764295"/>
    <lineage>
        <taxon>Eukaryota</taxon>
        <taxon>Viridiplantae</taxon>
        <taxon>Chlorophyta</taxon>
        <taxon>Chloropicophyceae</taxon>
        <taxon>Chloropicales</taxon>
        <taxon>Chloropicaceae</taxon>
        <taxon>Chloropicon</taxon>
    </lineage>
</organism>
<keyword evidence="9" id="KW-0813">Transport</keyword>
<sequence>MCFFLRSCFDTCRPFAALSPGRLCTYVSSRPPSPAPGRAIFSAPCSPQRRDAATKRRVRRRGRGRNPLRRRPPGPRPRPIQFQTVARAPSALRRSVSSWLPRRWEKRRGEDERMAEEFVRVATEVTNVTTARSIGLAELVLLLLVIVCCAYAITKALLLGQKKRSLLLIVGPASSGKTTLFKQLQYGEAPSSTVTSVVPNEEDCRVRQGEGDQGQTVRVVDYPGHVKLRSGCDAYLQRAKKIVFVTDSLVYNDSDSVREAAGFLFSVLANPGVLRHRVPVFIACNKSDRMNAFSVEFVKRRLEKEIDVLLSTVGGLSDTKGGGDDLVNITSVGLGEPFKLANCLSKVSSGAMSALKGNLKTLKPYLTAA</sequence>
<evidence type="ECO:0000256" key="4">
    <source>
        <dbReference type="ARBA" id="ARBA00020256"/>
    </source>
</evidence>
<evidence type="ECO:0000256" key="14">
    <source>
        <dbReference type="SAM" id="MobiDB-lite"/>
    </source>
</evidence>
<keyword evidence="6" id="KW-0519">Myristate</keyword>
<dbReference type="GO" id="GO:0005789">
    <property type="term" value="C:endoplasmic reticulum membrane"/>
    <property type="evidence" value="ECO:0007669"/>
    <property type="project" value="UniProtKB-SubCell"/>
</dbReference>
<dbReference type="GO" id="GO:0005525">
    <property type="term" value="F:GTP binding"/>
    <property type="evidence" value="ECO:0007669"/>
    <property type="project" value="UniProtKB-KW"/>
</dbReference>
<evidence type="ECO:0000256" key="3">
    <source>
        <dbReference type="ARBA" id="ARBA00010290"/>
    </source>
</evidence>
<dbReference type="SUPFAM" id="SSF52540">
    <property type="entry name" value="P-loop containing nucleoside triphosphate hydrolases"/>
    <property type="match status" value="1"/>
</dbReference>
<dbReference type="InterPro" id="IPR019009">
    <property type="entry name" value="SRP_receptor_beta_su"/>
</dbReference>
<gene>
    <name evidence="16" type="ORF">CPRI1469_LOCUS9053</name>
</gene>
<keyword evidence="6" id="KW-0449">Lipoprotein</keyword>
<dbReference type="PANTHER" id="PTHR45909">
    <property type="entry name" value="ADP-RIBOSYLATION FACTOR-RELATED PROTEIN 1"/>
    <property type="match status" value="1"/>
</dbReference>
<dbReference type="GO" id="GO:0043001">
    <property type="term" value="P:Golgi to plasma membrane protein transport"/>
    <property type="evidence" value="ECO:0007669"/>
    <property type="project" value="TreeGrafter"/>
</dbReference>
<dbReference type="Pfam" id="PF09439">
    <property type="entry name" value="SRPRB"/>
    <property type="match status" value="1"/>
</dbReference>
<dbReference type="GO" id="GO:0034067">
    <property type="term" value="P:protein localization to Golgi apparatus"/>
    <property type="evidence" value="ECO:0007669"/>
    <property type="project" value="TreeGrafter"/>
</dbReference>
<evidence type="ECO:0000256" key="15">
    <source>
        <dbReference type="SAM" id="Phobius"/>
    </source>
</evidence>
<dbReference type="Gene3D" id="3.40.50.300">
    <property type="entry name" value="P-loop containing nucleotide triphosphate hydrolases"/>
    <property type="match status" value="1"/>
</dbReference>
<evidence type="ECO:0000313" key="16">
    <source>
        <dbReference type="EMBL" id="CAD9720187.1"/>
    </source>
</evidence>
<dbReference type="InterPro" id="IPR027417">
    <property type="entry name" value="P-loop_NTPase"/>
</dbReference>
<accession>A0A7S2X333</accession>
<evidence type="ECO:0000256" key="13">
    <source>
        <dbReference type="ARBA" id="ARBA00023170"/>
    </source>
</evidence>
<evidence type="ECO:0000256" key="5">
    <source>
        <dbReference type="ARBA" id="ARBA00022692"/>
    </source>
</evidence>
<evidence type="ECO:0000256" key="2">
    <source>
        <dbReference type="ARBA" id="ARBA00005619"/>
    </source>
</evidence>
<feature type="compositionally biased region" description="Basic residues" evidence="14">
    <location>
        <begin position="55"/>
        <end position="73"/>
    </location>
</feature>
<evidence type="ECO:0000256" key="9">
    <source>
        <dbReference type="ARBA" id="ARBA00022892"/>
    </source>
</evidence>
<evidence type="ECO:0000256" key="6">
    <source>
        <dbReference type="ARBA" id="ARBA00022707"/>
    </source>
</evidence>
<feature type="transmembrane region" description="Helical" evidence="15">
    <location>
        <begin position="139"/>
        <end position="158"/>
    </location>
</feature>
<feature type="region of interest" description="Disordered" evidence="14">
    <location>
        <begin position="29"/>
        <end position="80"/>
    </location>
</feature>
<dbReference type="GO" id="GO:0005794">
    <property type="term" value="C:Golgi apparatus"/>
    <property type="evidence" value="ECO:0007669"/>
    <property type="project" value="TreeGrafter"/>
</dbReference>
<keyword evidence="12 15" id="KW-0472">Membrane</keyword>
<evidence type="ECO:0000256" key="10">
    <source>
        <dbReference type="ARBA" id="ARBA00022989"/>
    </source>
</evidence>
<keyword evidence="11" id="KW-0342">GTP-binding</keyword>
<evidence type="ECO:0000256" key="11">
    <source>
        <dbReference type="ARBA" id="ARBA00023134"/>
    </source>
</evidence>
<evidence type="ECO:0000256" key="12">
    <source>
        <dbReference type="ARBA" id="ARBA00023136"/>
    </source>
</evidence>
<evidence type="ECO:0000256" key="8">
    <source>
        <dbReference type="ARBA" id="ARBA00022824"/>
    </source>
</evidence>
<name>A0A7S2X333_9CHLO</name>
<keyword evidence="9" id="KW-0931">ER-Golgi transport</keyword>
<reference evidence="16" key="1">
    <citation type="submission" date="2021-01" db="EMBL/GenBank/DDBJ databases">
        <authorList>
            <person name="Corre E."/>
            <person name="Pelletier E."/>
            <person name="Niang G."/>
            <person name="Scheremetjew M."/>
            <person name="Finn R."/>
            <person name="Kale V."/>
            <person name="Holt S."/>
            <person name="Cochrane G."/>
            <person name="Meng A."/>
            <person name="Brown T."/>
            <person name="Cohen L."/>
        </authorList>
    </citation>
    <scope>NUCLEOTIDE SEQUENCE</scope>
    <source>
        <strain evidence="16">CCMP1205</strain>
    </source>
</reference>
<dbReference type="GO" id="GO:0006886">
    <property type="term" value="P:intracellular protein transport"/>
    <property type="evidence" value="ECO:0007669"/>
    <property type="project" value="TreeGrafter"/>
</dbReference>